<dbReference type="EMBL" id="VSRR010038497">
    <property type="protein sequence ID" value="MPC74228.1"/>
    <property type="molecule type" value="Genomic_DNA"/>
</dbReference>
<proteinExistence type="predicted"/>
<evidence type="ECO:0000313" key="3">
    <source>
        <dbReference type="Proteomes" id="UP000324222"/>
    </source>
</evidence>
<organism evidence="2 3">
    <name type="scientific">Portunus trituberculatus</name>
    <name type="common">Swimming crab</name>
    <name type="synonym">Neptunus trituberculatus</name>
    <dbReference type="NCBI Taxonomy" id="210409"/>
    <lineage>
        <taxon>Eukaryota</taxon>
        <taxon>Metazoa</taxon>
        <taxon>Ecdysozoa</taxon>
        <taxon>Arthropoda</taxon>
        <taxon>Crustacea</taxon>
        <taxon>Multicrustacea</taxon>
        <taxon>Malacostraca</taxon>
        <taxon>Eumalacostraca</taxon>
        <taxon>Eucarida</taxon>
        <taxon>Decapoda</taxon>
        <taxon>Pleocyemata</taxon>
        <taxon>Brachyura</taxon>
        <taxon>Eubrachyura</taxon>
        <taxon>Portunoidea</taxon>
        <taxon>Portunidae</taxon>
        <taxon>Portuninae</taxon>
        <taxon>Portunus</taxon>
    </lineage>
</organism>
<feature type="region of interest" description="Disordered" evidence="1">
    <location>
        <begin position="1"/>
        <end position="44"/>
    </location>
</feature>
<evidence type="ECO:0000313" key="2">
    <source>
        <dbReference type="EMBL" id="MPC74228.1"/>
    </source>
</evidence>
<sequence>MKEGMIRRKRRNKENKTRRKEGRKAGRSRRKEGTGAREERQGKEKTHLLCLLARFFSSSDRPDQERRRWQSLVLPTRVFLASRNSSEPAGAAVSKMSI</sequence>
<feature type="compositionally biased region" description="Basic residues" evidence="1">
    <location>
        <begin position="7"/>
        <end position="30"/>
    </location>
</feature>
<keyword evidence="3" id="KW-1185">Reference proteome</keyword>
<dbReference type="AlphaFoldDB" id="A0A5B7HZU7"/>
<name>A0A5B7HZU7_PORTR</name>
<reference evidence="2 3" key="1">
    <citation type="submission" date="2019-05" db="EMBL/GenBank/DDBJ databases">
        <title>Another draft genome of Portunus trituberculatus and its Hox gene families provides insights of decapod evolution.</title>
        <authorList>
            <person name="Jeong J.-H."/>
            <person name="Song I."/>
            <person name="Kim S."/>
            <person name="Choi T."/>
            <person name="Kim D."/>
            <person name="Ryu S."/>
            <person name="Kim W."/>
        </authorList>
    </citation>
    <scope>NUCLEOTIDE SEQUENCE [LARGE SCALE GENOMIC DNA]</scope>
    <source>
        <tissue evidence="2">Muscle</tissue>
    </source>
</reference>
<feature type="compositionally biased region" description="Basic and acidic residues" evidence="1">
    <location>
        <begin position="31"/>
        <end position="44"/>
    </location>
</feature>
<evidence type="ECO:0000256" key="1">
    <source>
        <dbReference type="SAM" id="MobiDB-lite"/>
    </source>
</evidence>
<comment type="caution">
    <text evidence="2">The sequence shown here is derived from an EMBL/GenBank/DDBJ whole genome shotgun (WGS) entry which is preliminary data.</text>
</comment>
<gene>
    <name evidence="2" type="ORF">E2C01_068582</name>
</gene>
<dbReference type="Proteomes" id="UP000324222">
    <property type="component" value="Unassembled WGS sequence"/>
</dbReference>
<protein>
    <submittedName>
        <fullName evidence="2">Uncharacterized protein</fullName>
    </submittedName>
</protein>
<accession>A0A5B7HZU7</accession>